<evidence type="ECO:0000256" key="4">
    <source>
        <dbReference type="ARBA" id="ARBA00023159"/>
    </source>
</evidence>
<name>A0A371AYG4_9FIRM</name>
<dbReference type="Pfam" id="PF04397">
    <property type="entry name" value="LytTR"/>
    <property type="match status" value="1"/>
</dbReference>
<dbReference type="InterPro" id="IPR046947">
    <property type="entry name" value="LytR-like"/>
</dbReference>
<keyword evidence="10" id="KW-0238">DNA-binding</keyword>
<dbReference type="Pfam" id="PF00072">
    <property type="entry name" value="Response_reg"/>
    <property type="match status" value="1"/>
</dbReference>
<dbReference type="PANTHER" id="PTHR37299:SF3">
    <property type="entry name" value="STAGE 0 SPORULATION PROTEIN A HOMOLOG"/>
    <property type="match status" value="1"/>
</dbReference>
<keyword evidence="3" id="KW-0902">Two-component regulatory system</keyword>
<dbReference type="PANTHER" id="PTHR37299">
    <property type="entry name" value="TRANSCRIPTIONAL REGULATOR-RELATED"/>
    <property type="match status" value="1"/>
</dbReference>
<dbReference type="SMART" id="SM00448">
    <property type="entry name" value="REC"/>
    <property type="match status" value="1"/>
</dbReference>
<dbReference type="Gene3D" id="2.40.50.1020">
    <property type="entry name" value="LytTr DNA-binding domain"/>
    <property type="match status" value="1"/>
</dbReference>
<evidence type="ECO:0000256" key="2">
    <source>
        <dbReference type="ARBA" id="ARBA00022490"/>
    </source>
</evidence>
<dbReference type="PROSITE" id="PS50930">
    <property type="entry name" value="HTH_LYTTR"/>
    <property type="match status" value="1"/>
</dbReference>
<dbReference type="Proteomes" id="UP000255036">
    <property type="component" value="Unassembled WGS sequence"/>
</dbReference>
<dbReference type="AlphaFoldDB" id="A0A371AYG4"/>
<keyword evidence="4" id="KW-0010">Activator</keyword>
<evidence type="ECO:0000256" key="6">
    <source>
        <dbReference type="ARBA" id="ARBA00037164"/>
    </source>
</evidence>
<dbReference type="SMART" id="SM00850">
    <property type="entry name" value="LytTR"/>
    <property type="match status" value="1"/>
</dbReference>
<evidence type="ECO:0000256" key="7">
    <source>
        <dbReference type="PROSITE-ProRule" id="PRU00169"/>
    </source>
</evidence>
<dbReference type="GO" id="GO:0003677">
    <property type="term" value="F:DNA binding"/>
    <property type="evidence" value="ECO:0007669"/>
    <property type="project" value="UniProtKB-KW"/>
</dbReference>
<dbReference type="OrthoDB" id="9809318at2"/>
<dbReference type="RefSeq" id="WP_115480867.1">
    <property type="nucleotide sequence ID" value="NZ_QRCT01000012.1"/>
</dbReference>
<protein>
    <recommendedName>
        <fullName evidence="1">Stage 0 sporulation protein A homolog</fullName>
    </recommendedName>
</protein>
<keyword evidence="2" id="KW-0963">Cytoplasm</keyword>
<feature type="domain" description="HTH LytTR-type" evidence="9">
    <location>
        <begin position="143"/>
        <end position="242"/>
    </location>
</feature>
<evidence type="ECO:0000256" key="3">
    <source>
        <dbReference type="ARBA" id="ARBA00023012"/>
    </source>
</evidence>
<evidence type="ECO:0000313" key="11">
    <source>
        <dbReference type="Proteomes" id="UP000255036"/>
    </source>
</evidence>
<accession>A0A371AYG4</accession>
<comment type="function">
    <text evidence="5">May play the central regulatory role in sporulation. It may be an element of the effector pathway responsible for the activation of sporulation genes in response to nutritional stress. Spo0A may act in concert with spo0H (a sigma factor) to control the expression of some genes that are critical to the sporulation process.</text>
</comment>
<feature type="domain" description="Response regulatory" evidence="8">
    <location>
        <begin position="3"/>
        <end position="126"/>
    </location>
</feature>
<dbReference type="EMBL" id="QRCT01000012">
    <property type="protein sequence ID" value="RDU24635.1"/>
    <property type="molecule type" value="Genomic_DNA"/>
</dbReference>
<evidence type="ECO:0000256" key="5">
    <source>
        <dbReference type="ARBA" id="ARBA00024867"/>
    </source>
</evidence>
<dbReference type="SUPFAM" id="SSF52172">
    <property type="entry name" value="CheY-like"/>
    <property type="match status" value="1"/>
</dbReference>
<evidence type="ECO:0000256" key="1">
    <source>
        <dbReference type="ARBA" id="ARBA00018672"/>
    </source>
</evidence>
<keyword evidence="7" id="KW-0597">Phosphoprotein</keyword>
<dbReference type="InterPro" id="IPR011006">
    <property type="entry name" value="CheY-like_superfamily"/>
</dbReference>
<evidence type="ECO:0000259" key="8">
    <source>
        <dbReference type="PROSITE" id="PS50110"/>
    </source>
</evidence>
<comment type="caution">
    <text evidence="10">The sequence shown here is derived from an EMBL/GenBank/DDBJ whole genome shotgun (WGS) entry which is preliminary data.</text>
</comment>
<evidence type="ECO:0000259" key="9">
    <source>
        <dbReference type="PROSITE" id="PS50930"/>
    </source>
</evidence>
<dbReference type="Gene3D" id="3.40.50.2300">
    <property type="match status" value="1"/>
</dbReference>
<proteinExistence type="predicted"/>
<sequence length="242" mass="28449">MMNVFICEDNPKQLKKISDIVNNVLLIEDLDLQLALADTNPHKILEKVKLSKEVGIYFFDIDLNSDLTGLTLAQEIRKYDPRGFIIFITTHSEMSYMTFMYKVEAMDFILKDDIDQIHTRIHQCILDAVDRYSSSNNSIQKNFTFKFGDKRISIDYNDIIYFETSLNVHKIMIHTKTRVLEFSGKLKEIADTLDERFYRCHRSFLINREHIKEIDLKNHVVHMSNYDNCLISNRLAKGLLDK</sequence>
<dbReference type="InterPro" id="IPR007492">
    <property type="entry name" value="LytTR_DNA-bd_dom"/>
</dbReference>
<comment type="function">
    <text evidence="6">Required for high-level post-exponential phase expression of a series of secreted proteins.</text>
</comment>
<keyword evidence="11" id="KW-1185">Reference proteome</keyword>
<dbReference type="GO" id="GO:0000156">
    <property type="term" value="F:phosphorelay response regulator activity"/>
    <property type="evidence" value="ECO:0007669"/>
    <property type="project" value="InterPro"/>
</dbReference>
<gene>
    <name evidence="10" type="ORF">DWV06_03990</name>
</gene>
<dbReference type="InterPro" id="IPR001789">
    <property type="entry name" value="Sig_transdc_resp-reg_receiver"/>
</dbReference>
<organism evidence="10 11">
    <name type="scientific">Anaerosacchariphilus polymeriproducens</name>
    <dbReference type="NCBI Taxonomy" id="1812858"/>
    <lineage>
        <taxon>Bacteria</taxon>
        <taxon>Bacillati</taxon>
        <taxon>Bacillota</taxon>
        <taxon>Clostridia</taxon>
        <taxon>Lachnospirales</taxon>
        <taxon>Lachnospiraceae</taxon>
        <taxon>Anaerosacchariphilus</taxon>
    </lineage>
</organism>
<feature type="modified residue" description="4-aspartylphosphate" evidence="7">
    <location>
        <position position="60"/>
    </location>
</feature>
<dbReference type="PROSITE" id="PS50110">
    <property type="entry name" value="RESPONSE_REGULATORY"/>
    <property type="match status" value="1"/>
</dbReference>
<evidence type="ECO:0000313" key="10">
    <source>
        <dbReference type="EMBL" id="RDU24635.1"/>
    </source>
</evidence>
<reference evidence="10 11" key="1">
    <citation type="submission" date="2018-07" db="EMBL/GenBank/DDBJ databases">
        <title>Anaerosacharophilus polymeroproducens gen. nov. sp. nov., an anaerobic bacterium isolated from salt field.</title>
        <authorList>
            <person name="Kim W."/>
            <person name="Yang S.-H."/>
            <person name="Oh J."/>
            <person name="Lee J.-H."/>
            <person name="Kwon K.K."/>
        </authorList>
    </citation>
    <scope>NUCLEOTIDE SEQUENCE [LARGE SCALE GENOMIC DNA]</scope>
    <source>
        <strain evidence="10 11">MCWD5</strain>
    </source>
</reference>